<evidence type="ECO:0000313" key="2">
    <source>
        <dbReference type="EMBL" id="EOR70840.1"/>
    </source>
</evidence>
<dbReference type="EMBL" id="AOSG01000058">
    <property type="protein sequence ID" value="EOR70840.1"/>
    <property type="molecule type" value="Genomic_DNA"/>
</dbReference>
<dbReference type="Proteomes" id="UP000014184">
    <property type="component" value="Unassembled WGS sequence"/>
</dbReference>
<evidence type="ECO:0000256" key="1">
    <source>
        <dbReference type="SAM" id="MobiDB-lite"/>
    </source>
</evidence>
<evidence type="ECO:0000313" key="3">
    <source>
        <dbReference type="Proteomes" id="UP000014184"/>
    </source>
</evidence>
<accession>A0A9P2TAP3</accession>
<sequence length="479" mass="54055">MSYPSRPADLPPTVNCPYCLSHIDTSRARSVIRNIATQEVVDDVTDAVRRRGLLGVASYDRGNTYLECRREVRLDLVQGEYDYPGTADPLDDMTTVVMNRPGEDSPTAAFTDGIGFDDPEEDESAGPSPFSLADDADEDGDGWESTTGAQPSPPLPPPADENELPEPHYIPYEYCQVRRTLNIGLIGTSSSGKSHLLAAMLYRMQEEEERLAELGLKVEPFAEMWEYYVQREDIAGFFAPDRRTVLRRTSRNDPVEFRMAYTVTSTWTGEETDYVVSFFDVAGELFLDSKARSRLQFIYGLDAYIFVADGQALYGWGGKRRGLRHPSGFSNVINKLRQNERLVARAKGKTPQNPLPQPAVVVLAKADLLLAQKEYWVSRWLELDDDFVLKTVDEESEDVYVYCATNGAREWLYPVNAFEDVTLHFASATGCEEQDGHYNKRKFRHMRVLRPLLSLFAMTGLIDPKTINHAYVKGVREPL</sequence>
<name>A0A9P2TAP3_THEFU</name>
<reference evidence="2 3" key="1">
    <citation type="journal article" date="2013" name="Genome Announc.">
        <title>Draft Genome Sequence of the Lignocellulose Decomposer Thermobifida fusca Strain TM51.</title>
        <authorList>
            <person name="Toth A."/>
            <person name="Barna T."/>
            <person name="Nagy I."/>
            <person name="Horvath B."/>
            <person name="Nagy I."/>
            <person name="Tancsics A."/>
            <person name="Kriszt B."/>
            <person name="Baka E."/>
            <person name="Fekete C."/>
            <person name="Kukolya J."/>
        </authorList>
    </citation>
    <scope>NUCLEOTIDE SEQUENCE [LARGE SCALE GENOMIC DNA]</scope>
    <source>
        <strain evidence="2 3">TM51</strain>
    </source>
</reference>
<feature type="region of interest" description="Disordered" evidence="1">
    <location>
        <begin position="99"/>
        <end position="166"/>
    </location>
</feature>
<organism evidence="2 3">
    <name type="scientific">Thermobifida fusca TM51</name>
    <dbReference type="NCBI Taxonomy" id="1169414"/>
    <lineage>
        <taxon>Bacteria</taxon>
        <taxon>Bacillati</taxon>
        <taxon>Actinomycetota</taxon>
        <taxon>Actinomycetes</taxon>
        <taxon>Streptosporangiales</taxon>
        <taxon>Nocardiopsidaceae</taxon>
        <taxon>Thermobifida</taxon>
    </lineage>
</organism>
<comment type="caution">
    <text evidence="2">The sequence shown here is derived from an EMBL/GenBank/DDBJ whole genome shotgun (WGS) entry which is preliminary data.</text>
</comment>
<gene>
    <name evidence="2" type="ORF">TM51_10692</name>
</gene>
<dbReference type="AlphaFoldDB" id="A0A9P2TAP3"/>
<dbReference type="Gene3D" id="3.40.50.300">
    <property type="entry name" value="P-loop containing nucleotide triphosphate hydrolases"/>
    <property type="match status" value="1"/>
</dbReference>
<dbReference type="SUPFAM" id="SSF52540">
    <property type="entry name" value="P-loop containing nucleoside triphosphate hydrolases"/>
    <property type="match status" value="1"/>
</dbReference>
<dbReference type="InterPro" id="IPR027417">
    <property type="entry name" value="P-loop_NTPase"/>
</dbReference>
<dbReference type="RefSeq" id="WP_016188960.1">
    <property type="nucleotide sequence ID" value="NZ_AOSG01000058.1"/>
</dbReference>
<protein>
    <submittedName>
        <fullName evidence="2">Uncharacterized protein</fullName>
    </submittedName>
</protein>
<proteinExistence type="predicted"/>
<feature type="compositionally biased region" description="Acidic residues" evidence="1">
    <location>
        <begin position="115"/>
        <end position="124"/>
    </location>
</feature>
<keyword evidence="3" id="KW-1185">Reference proteome</keyword>